<sequence length="468" mass="52086">MDKLPAEIIHLIISHLEPPLAGYATVSSRWQDAIESHTLRSIGASSDDASFGQFQAVFATPRRRALLRKLVFHVQLPPPSEKRIRKLQSRREAAANNLAYTRALVALFSYLHTWEHEEGAARLALEVSVSSPMDNYDGDDKGHRGVPIWFIRDQLRQVSVDTDVLRESGGLATVRVVSGLTNYHHIGLGCGRRVDPAVMPLVTKALPNAREMNWAFSALPRRFPDLRRAERMSLANALFATAAADIRLLTTLQISWEDRAPCNEASDPGSLVDGASSRDDLSIALRRISQLPSLRSLKLTGSHTIGAQLFEDQNVSPDHGAPTWPSLTNLEIWASVTTPDGRWYFTGDPSSAEFIDQQQDDSDESVAAFDSADADTSDFAPDFAWEREDGMVPWRVFRTTPDCAIFVPFMVSMLRAVARMPVLRHLTFCMQLESRIGVYLDYFGPGEPRKGPVVGLEPAFHKAHLEQF</sequence>
<name>A0AAN6PJE1_9PEZI</name>
<dbReference type="EMBL" id="MU854364">
    <property type="protein sequence ID" value="KAK4041055.1"/>
    <property type="molecule type" value="Genomic_DNA"/>
</dbReference>
<gene>
    <name evidence="1" type="ORF">C8A01DRAFT_34899</name>
</gene>
<evidence type="ECO:0008006" key="3">
    <source>
        <dbReference type="Google" id="ProtNLM"/>
    </source>
</evidence>
<reference evidence="2" key="1">
    <citation type="journal article" date="2023" name="Mol. Phylogenet. Evol.">
        <title>Genome-scale phylogeny and comparative genomics of the fungal order Sordariales.</title>
        <authorList>
            <person name="Hensen N."/>
            <person name="Bonometti L."/>
            <person name="Westerberg I."/>
            <person name="Brannstrom I.O."/>
            <person name="Guillou S."/>
            <person name="Cros-Aarteil S."/>
            <person name="Calhoun S."/>
            <person name="Haridas S."/>
            <person name="Kuo A."/>
            <person name="Mondo S."/>
            <person name="Pangilinan J."/>
            <person name="Riley R."/>
            <person name="LaButti K."/>
            <person name="Andreopoulos B."/>
            <person name="Lipzen A."/>
            <person name="Chen C."/>
            <person name="Yan M."/>
            <person name="Daum C."/>
            <person name="Ng V."/>
            <person name="Clum A."/>
            <person name="Steindorff A."/>
            <person name="Ohm R.A."/>
            <person name="Martin F."/>
            <person name="Silar P."/>
            <person name="Natvig D.O."/>
            <person name="Lalanne C."/>
            <person name="Gautier V."/>
            <person name="Ament-Velasquez S.L."/>
            <person name="Kruys A."/>
            <person name="Hutchinson M.I."/>
            <person name="Powell A.J."/>
            <person name="Barry K."/>
            <person name="Miller A.N."/>
            <person name="Grigoriev I.V."/>
            <person name="Debuchy R."/>
            <person name="Gladieux P."/>
            <person name="Hiltunen Thoren M."/>
            <person name="Johannesson H."/>
        </authorList>
    </citation>
    <scope>NUCLEOTIDE SEQUENCE [LARGE SCALE GENOMIC DNA]</scope>
    <source>
        <strain evidence="2">CBS 284.82</strain>
    </source>
</reference>
<accession>A0AAN6PJE1</accession>
<dbReference type="Proteomes" id="UP001303115">
    <property type="component" value="Unassembled WGS sequence"/>
</dbReference>
<keyword evidence="2" id="KW-1185">Reference proteome</keyword>
<dbReference type="AlphaFoldDB" id="A0AAN6PJE1"/>
<evidence type="ECO:0000313" key="1">
    <source>
        <dbReference type="EMBL" id="KAK4041055.1"/>
    </source>
</evidence>
<proteinExistence type="predicted"/>
<comment type="caution">
    <text evidence="1">The sequence shown here is derived from an EMBL/GenBank/DDBJ whole genome shotgun (WGS) entry which is preliminary data.</text>
</comment>
<evidence type="ECO:0000313" key="2">
    <source>
        <dbReference type="Proteomes" id="UP001303115"/>
    </source>
</evidence>
<organism evidence="1 2">
    <name type="scientific">Parachaetomium inaequale</name>
    <dbReference type="NCBI Taxonomy" id="2588326"/>
    <lineage>
        <taxon>Eukaryota</taxon>
        <taxon>Fungi</taxon>
        <taxon>Dikarya</taxon>
        <taxon>Ascomycota</taxon>
        <taxon>Pezizomycotina</taxon>
        <taxon>Sordariomycetes</taxon>
        <taxon>Sordariomycetidae</taxon>
        <taxon>Sordariales</taxon>
        <taxon>Chaetomiaceae</taxon>
        <taxon>Parachaetomium</taxon>
    </lineage>
</organism>
<protein>
    <recommendedName>
        <fullName evidence="3">F-box domain-containing protein</fullName>
    </recommendedName>
</protein>